<comment type="caution">
    <text evidence="4">The sequence shown here is derived from an EMBL/GenBank/DDBJ whole genome shotgun (WGS) entry which is preliminary data.</text>
</comment>
<keyword evidence="2" id="KW-0175">Coiled coil</keyword>
<evidence type="ECO:0000256" key="3">
    <source>
        <dbReference type="SAM" id="MobiDB-lite"/>
    </source>
</evidence>
<dbReference type="VEuPathDB" id="TriTrypDB:ECC02_004589"/>
<reference evidence="4 5" key="1">
    <citation type="journal article" date="2018" name="Microb. Genom.">
        <title>Expanding an expanded genome: long-read sequencing of Trypanosoma cruzi.</title>
        <authorList>
            <person name="Berna L."/>
            <person name="Rodriguez M."/>
            <person name="Chiribao M.L."/>
            <person name="Parodi-Talice A."/>
            <person name="Pita S."/>
            <person name="Rijo G."/>
            <person name="Alvarez-Valin F."/>
            <person name="Robello C."/>
        </authorList>
    </citation>
    <scope>NUCLEOTIDE SEQUENCE [LARGE SCALE GENOMIC DNA]</scope>
    <source>
        <strain evidence="4 5">Dm28c</strain>
    </source>
</reference>
<dbReference type="VEuPathDB" id="TriTrypDB:Tc_MARK_1071"/>
<feature type="region of interest" description="Disordered" evidence="3">
    <location>
        <begin position="1"/>
        <end position="51"/>
    </location>
</feature>
<name>A0A2V2VTJ1_TRYCR</name>
<dbReference type="InterPro" id="IPR026183">
    <property type="entry name" value="Taxilin_fam"/>
</dbReference>
<organism evidence="4 5">
    <name type="scientific">Trypanosoma cruzi</name>
    <dbReference type="NCBI Taxonomy" id="5693"/>
    <lineage>
        <taxon>Eukaryota</taxon>
        <taxon>Discoba</taxon>
        <taxon>Euglenozoa</taxon>
        <taxon>Kinetoplastea</taxon>
        <taxon>Metakinetoplastina</taxon>
        <taxon>Trypanosomatida</taxon>
        <taxon>Trypanosomatidae</taxon>
        <taxon>Trypanosoma</taxon>
        <taxon>Schizotrypanum</taxon>
    </lineage>
</organism>
<dbReference type="VEuPathDB" id="TriTrypDB:TCSYLVIO_002352"/>
<dbReference type="VEuPathDB" id="TriTrypDB:BCY84_13382"/>
<feature type="region of interest" description="Disordered" evidence="3">
    <location>
        <begin position="346"/>
        <end position="365"/>
    </location>
</feature>
<dbReference type="VEuPathDB" id="TriTrypDB:TcCLB.509505.89"/>
<feature type="compositionally biased region" description="Low complexity" evidence="3">
    <location>
        <begin position="18"/>
        <end position="30"/>
    </location>
</feature>
<dbReference type="VEuPathDB" id="TriTrypDB:TcG_03931"/>
<dbReference type="AlphaFoldDB" id="A0A2V2VTJ1"/>
<gene>
    <name evidence="4" type="ORF">C4B63_8g513</name>
</gene>
<feature type="coiled-coil region" evidence="2">
    <location>
        <begin position="89"/>
        <end position="254"/>
    </location>
</feature>
<evidence type="ECO:0000256" key="2">
    <source>
        <dbReference type="SAM" id="Coils"/>
    </source>
</evidence>
<comment type="similarity">
    <text evidence="1">Belongs to the taxilin family.</text>
</comment>
<accession>A0A2V2VTJ1</accession>
<dbReference type="Pfam" id="PF09728">
    <property type="entry name" value="Taxilin"/>
    <property type="match status" value="1"/>
</dbReference>
<dbReference type="VEuPathDB" id="TriTrypDB:TcCLB.508209.70"/>
<dbReference type="OrthoDB" id="264184at2759"/>
<dbReference type="GO" id="GO:0019905">
    <property type="term" value="F:syntaxin binding"/>
    <property type="evidence" value="ECO:0007669"/>
    <property type="project" value="InterPro"/>
</dbReference>
<dbReference type="VEuPathDB" id="TriTrypDB:TcCLB.503919.4"/>
<evidence type="ECO:0000313" key="5">
    <source>
        <dbReference type="Proteomes" id="UP000246121"/>
    </source>
</evidence>
<evidence type="ECO:0000313" key="4">
    <source>
        <dbReference type="EMBL" id="PWU99715.1"/>
    </source>
</evidence>
<dbReference type="VEuPathDB" id="TriTrypDB:TcBrA4_0106930"/>
<dbReference type="VEuPathDB" id="TriTrypDB:TCDM_01337"/>
<dbReference type="Proteomes" id="UP000246121">
    <property type="component" value="Unassembled WGS sequence"/>
</dbReference>
<proteinExistence type="inferred from homology"/>
<sequence length="365" mass="41778">MTHRTGEREGVDAAKGEAAAVPTTTAATAVSPKPREENRLPTPGGGQPVDGAVDALRQIQGSQKRETEARAFVSSLLAEKGESYVQNVLQAEIQKVKKKESELAAIKKKVTATNKEVDELQLDILRANETKTEAERLCKVLQAATKRRAMLTEEARKEMEEHRIGVQQKVENSVKDIRVKCDERKETVMALMEENNRLREEVEVKKKQFDEAYEAYQAGWKARESYLEELMRGFQQVTREVELLEGRLALTRRERKMTEEGMVLLRRQLDTYNTQLRDFSESYTVEDAEKMAAQQREQVEARIAQLEEEKREANELRLKFDKELAGWRTALAAAKRELQKAEKARMAAEKQCRVQQEKSRLKAKT</sequence>
<dbReference type="VEuPathDB" id="TriTrypDB:C3747_140g65"/>
<feature type="compositionally biased region" description="Basic and acidic residues" evidence="3">
    <location>
        <begin position="1"/>
        <end position="15"/>
    </location>
</feature>
<dbReference type="VEuPathDB" id="TriTrypDB:C4B63_8g513"/>
<dbReference type="VEuPathDB" id="TriTrypDB:TcCL_ESM01386"/>
<dbReference type="EMBL" id="PRFA01000008">
    <property type="protein sequence ID" value="PWU99715.1"/>
    <property type="molecule type" value="Genomic_DNA"/>
</dbReference>
<protein>
    <submittedName>
        <fullName evidence="4">Uncharacterized protein</fullName>
    </submittedName>
</protein>
<evidence type="ECO:0000256" key="1">
    <source>
        <dbReference type="ARBA" id="ARBA00009550"/>
    </source>
</evidence>